<evidence type="ECO:0000313" key="2">
    <source>
        <dbReference type="EMBL" id="CAE7516043.1"/>
    </source>
</evidence>
<reference evidence="2" key="1">
    <citation type="submission" date="2021-02" db="EMBL/GenBank/DDBJ databases">
        <authorList>
            <person name="Dougan E. K."/>
            <person name="Rhodes N."/>
            <person name="Thang M."/>
            <person name="Chan C."/>
        </authorList>
    </citation>
    <scope>NUCLEOTIDE SEQUENCE</scope>
</reference>
<dbReference type="OrthoDB" id="408152at2759"/>
<name>A0A812TBK1_9DINO</name>
<dbReference type="Gene3D" id="3.40.50.300">
    <property type="entry name" value="P-loop containing nucleotide triphosphate hydrolases"/>
    <property type="match status" value="1"/>
</dbReference>
<dbReference type="InterPro" id="IPR027417">
    <property type="entry name" value="P-loop_NTPase"/>
</dbReference>
<feature type="compositionally biased region" description="Basic and acidic residues" evidence="1">
    <location>
        <begin position="11"/>
        <end position="23"/>
    </location>
</feature>
<accession>A0A812TBK1</accession>
<keyword evidence="3" id="KW-1185">Reference proteome</keyword>
<evidence type="ECO:0000313" key="3">
    <source>
        <dbReference type="Proteomes" id="UP000601435"/>
    </source>
</evidence>
<dbReference type="EMBL" id="CAJNJA010023758">
    <property type="protein sequence ID" value="CAE7516043.1"/>
    <property type="molecule type" value="Genomic_DNA"/>
</dbReference>
<gene>
    <name evidence="2" type="ORF">SNEC2469_LOCUS14755</name>
</gene>
<sequence>MNRMVALQKAEAGEDPPKNPNDVDKMEGFQSEYWECNSVHAWGCRFENLDDRNDPEVRARCLKGFQQHKEKVLRTIPKERLLLFNLSDGWTPLCDFLGKPVPDEAFPRVDRFELLPPMPPTMGVSLVQRSAERLRRKDDL</sequence>
<evidence type="ECO:0000256" key="1">
    <source>
        <dbReference type="SAM" id="MobiDB-lite"/>
    </source>
</evidence>
<dbReference type="Pfam" id="PF17784">
    <property type="entry name" value="Sulfotransfer_4"/>
    <property type="match status" value="1"/>
</dbReference>
<organism evidence="2 3">
    <name type="scientific">Symbiodinium necroappetens</name>
    <dbReference type="NCBI Taxonomy" id="1628268"/>
    <lineage>
        <taxon>Eukaryota</taxon>
        <taxon>Sar</taxon>
        <taxon>Alveolata</taxon>
        <taxon>Dinophyceae</taxon>
        <taxon>Suessiales</taxon>
        <taxon>Symbiodiniaceae</taxon>
        <taxon>Symbiodinium</taxon>
    </lineage>
</organism>
<dbReference type="Proteomes" id="UP000601435">
    <property type="component" value="Unassembled WGS sequence"/>
</dbReference>
<proteinExistence type="predicted"/>
<dbReference type="SUPFAM" id="SSF52540">
    <property type="entry name" value="P-loop containing nucleoside triphosphate hydrolases"/>
    <property type="match status" value="1"/>
</dbReference>
<feature type="region of interest" description="Disordered" evidence="1">
    <location>
        <begin position="1"/>
        <end position="23"/>
    </location>
</feature>
<dbReference type="InterPro" id="IPR040632">
    <property type="entry name" value="Sulfotransfer_4"/>
</dbReference>
<dbReference type="PANTHER" id="PTHR36978">
    <property type="entry name" value="P-LOOP CONTAINING NUCLEOTIDE TRIPHOSPHATE HYDROLASE"/>
    <property type="match status" value="1"/>
</dbReference>
<dbReference type="AlphaFoldDB" id="A0A812TBK1"/>
<comment type="caution">
    <text evidence="2">The sequence shown here is derived from an EMBL/GenBank/DDBJ whole genome shotgun (WGS) entry which is preliminary data.</text>
</comment>
<protein>
    <submittedName>
        <fullName evidence="2">Uncharacterized protein</fullName>
    </submittedName>
</protein>
<dbReference type="PANTHER" id="PTHR36978:SF4">
    <property type="entry name" value="P-LOOP CONTAINING NUCLEOSIDE TRIPHOSPHATE HYDROLASE PROTEIN"/>
    <property type="match status" value="1"/>
</dbReference>